<name>A0A1C5AHS3_9ACTN</name>
<dbReference type="GO" id="GO:0005975">
    <property type="term" value="P:carbohydrate metabolic process"/>
    <property type="evidence" value="ECO:0007669"/>
    <property type="project" value="UniProtKB-ARBA"/>
</dbReference>
<accession>A0A1C5AHS3</accession>
<gene>
    <name evidence="1" type="ORF">GA0074696_6048</name>
</gene>
<sequence>MNFDGWGYIDGSFSYEPSRNTLEIYQQNANGYALVMRGFAAEHWHYLDVTPPKGTRFLAGQTYQTTTNFSPQDSITVLNISGDGQNCDWSSTPGTIAVKEAEYDDAGRFTAFAATFSVPCGWRGSAKGEIRFQSSIGYKATDTWGYRLQMGAQPAGMRGRTQAITVEANGTEPTTFGAASLSGADPGAFEISANTCSGNTLTYGQTCQLSITPKASAIGEQSAVLTLVEDSVAGKVTRLLSLTGYDPRDATAAPAYFSFGDVPAYETSVPQTVTLTGASDLPITFGQATLEGDNRASFRITGDGCSQKTLNKGQSCSMTAVARPSSPMQVGALLTLPDNSFAGKTQLSMGVNGYRDDRGTYYPVAPFRIMDTRSGKGAPKRMVGPGEVVSLQVTGSGGVTTEASTVVLNVTVTGPTMNGFVTVYPSGLSRPTASSLNFTKGWTGANSVTVKVGADGKVKFYNHTGSTHIIVDVDGYYSKGHECCSGYMGGQYHPLSKPVRITDTRTWGTGRVPREHYINSAASWGSTINPRVRAFAVSITATQPSSSGFLTAWEGSPDNLPNTSTLNYTTGATVPNFAVVPTTPCVNCGSATGWPSIGVYTHAPTHIVVDIVGFYDDGSLPDGLRFQSIAPTRIVDTRTGQGWPSRLGPGATATVPTPKTIANVDTWGLATNVTAVQPTSTTVMTVWPSGVTRPNTSSLNPRAGSLVSNAVQTMISQDDKFNVYNASGYTNFVVDVVGTFNLYPPTPPAGWNSNLTSAVPQPGLQADSRGSATPEVSTVHLVKRI</sequence>
<evidence type="ECO:0000313" key="2">
    <source>
        <dbReference type="Proteomes" id="UP000198228"/>
    </source>
</evidence>
<dbReference type="EMBL" id="LT607410">
    <property type="protein sequence ID" value="SCF44709.1"/>
    <property type="molecule type" value="Genomic_DNA"/>
</dbReference>
<dbReference type="Proteomes" id="UP000198228">
    <property type="component" value="Chromosome I"/>
</dbReference>
<dbReference type="Gene3D" id="2.60.40.10">
    <property type="entry name" value="Immunoglobulins"/>
    <property type="match status" value="2"/>
</dbReference>
<organism evidence="1 2">
    <name type="scientific">Micromonospora purpureochromogenes</name>
    <dbReference type="NCBI Taxonomy" id="47872"/>
    <lineage>
        <taxon>Bacteria</taxon>
        <taxon>Bacillati</taxon>
        <taxon>Actinomycetota</taxon>
        <taxon>Actinomycetes</taxon>
        <taxon>Micromonosporales</taxon>
        <taxon>Micromonosporaceae</taxon>
        <taxon>Micromonospora</taxon>
    </lineage>
</organism>
<evidence type="ECO:0000313" key="1">
    <source>
        <dbReference type="EMBL" id="SCF44709.1"/>
    </source>
</evidence>
<dbReference type="InterPro" id="IPR013783">
    <property type="entry name" value="Ig-like_fold"/>
</dbReference>
<protein>
    <recommendedName>
        <fullName evidence="3">Abnormal spindle-like microcephaly-assoc'd, ASPM-SPD-2-Hydin</fullName>
    </recommendedName>
</protein>
<proteinExistence type="predicted"/>
<dbReference type="AlphaFoldDB" id="A0A1C5AHS3"/>
<dbReference type="NCBIfam" id="NF012200">
    <property type="entry name" value="choice_anch_D"/>
    <property type="match status" value="2"/>
</dbReference>
<reference evidence="1 2" key="1">
    <citation type="submission" date="2016-06" db="EMBL/GenBank/DDBJ databases">
        <authorList>
            <person name="Kjaerup R.B."/>
            <person name="Dalgaard T.S."/>
            <person name="Juul-Madsen H.R."/>
        </authorList>
    </citation>
    <scope>NUCLEOTIDE SEQUENCE [LARGE SCALE GENOMIC DNA]</scope>
    <source>
        <strain evidence="1 2">DSM 43821</strain>
    </source>
</reference>
<evidence type="ECO:0008006" key="3">
    <source>
        <dbReference type="Google" id="ProtNLM"/>
    </source>
</evidence>